<dbReference type="Gene3D" id="1.10.10.370">
    <property type="entry name" value="DsrC-like protein, C-terminal domain"/>
    <property type="match status" value="1"/>
</dbReference>
<dbReference type="InterPro" id="IPR042072">
    <property type="entry name" value="DsrC-like_C"/>
</dbReference>
<protein>
    <submittedName>
        <fullName evidence="4">Sulfur relay protein, TusE/DsrC/DsvC family</fullName>
    </submittedName>
</protein>
<dbReference type="InterPro" id="IPR043163">
    <property type="entry name" value="DsrC-like_N"/>
</dbReference>
<dbReference type="AlphaFoldDB" id="R4KRJ7"/>
<dbReference type="GO" id="GO:0005737">
    <property type="term" value="C:cytoplasm"/>
    <property type="evidence" value="ECO:0007669"/>
    <property type="project" value="UniProtKB-SubCell"/>
</dbReference>
<dbReference type="PANTHER" id="PTHR37010">
    <property type="entry name" value="SULFURTRANSFERASE TUSE"/>
    <property type="match status" value="1"/>
</dbReference>
<comment type="subcellular location">
    <subcellularLocation>
        <location evidence="1">Cytoplasm</location>
    </subcellularLocation>
</comment>
<dbReference type="RefSeq" id="WP_006524427.1">
    <property type="nucleotide sequence ID" value="NC_021184.1"/>
</dbReference>
<dbReference type="GO" id="GO:0097163">
    <property type="term" value="F:sulfur carrier activity"/>
    <property type="evidence" value="ECO:0007669"/>
    <property type="project" value="TreeGrafter"/>
</dbReference>
<dbReference type="PANTHER" id="PTHR37010:SF1">
    <property type="entry name" value="SULFURTRANSFERASE TUSE"/>
    <property type="match status" value="1"/>
</dbReference>
<dbReference type="eggNOG" id="COG2920">
    <property type="taxonomic scope" value="Bacteria"/>
</dbReference>
<evidence type="ECO:0000256" key="3">
    <source>
        <dbReference type="ARBA" id="ARBA00022490"/>
    </source>
</evidence>
<evidence type="ECO:0000313" key="5">
    <source>
        <dbReference type="Proteomes" id="UP000013520"/>
    </source>
</evidence>
<keyword evidence="5" id="KW-1185">Reference proteome</keyword>
<evidence type="ECO:0000256" key="2">
    <source>
        <dbReference type="ARBA" id="ARBA00005718"/>
    </source>
</evidence>
<dbReference type="GO" id="GO:0002143">
    <property type="term" value="P:tRNA wobble position uridine thiolation"/>
    <property type="evidence" value="ECO:0007669"/>
    <property type="project" value="TreeGrafter"/>
</dbReference>
<dbReference type="InterPro" id="IPR025526">
    <property type="entry name" value="DsrC-like_dom_sf"/>
</dbReference>
<keyword evidence="3" id="KW-0963">Cytoplasm</keyword>
<dbReference type="EMBL" id="CP003273">
    <property type="protein sequence ID" value="AGL03200.1"/>
    <property type="molecule type" value="Genomic_DNA"/>
</dbReference>
<dbReference type="Proteomes" id="UP000013520">
    <property type="component" value="Chromosome"/>
</dbReference>
<organism evidence="4 5">
    <name type="scientific">Desulfoscipio gibsoniae DSM 7213</name>
    <dbReference type="NCBI Taxonomy" id="767817"/>
    <lineage>
        <taxon>Bacteria</taxon>
        <taxon>Bacillati</taxon>
        <taxon>Bacillota</taxon>
        <taxon>Clostridia</taxon>
        <taxon>Eubacteriales</taxon>
        <taxon>Desulfallaceae</taxon>
        <taxon>Desulfoscipio</taxon>
    </lineage>
</organism>
<dbReference type="STRING" id="767817.Desgi_3898"/>
<dbReference type="NCBIfam" id="TIGR03342">
    <property type="entry name" value="dsrC_tusE_dsvC"/>
    <property type="match status" value="1"/>
</dbReference>
<dbReference type="SUPFAM" id="SSF69721">
    <property type="entry name" value="DsrC, the gamma subunit of dissimilatory sulfite reductase"/>
    <property type="match status" value="1"/>
</dbReference>
<dbReference type="KEGG" id="dgi:Desgi_3898"/>
<dbReference type="Pfam" id="PF04358">
    <property type="entry name" value="DsrC"/>
    <property type="match status" value="1"/>
</dbReference>
<comment type="similarity">
    <text evidence="2">Belongs to the DsrC/TusE family.</text>
</comment>
<dbReference type="HOGENOM" id="CLU_153199_1_0_9"/>
<proteinExistence type="inferred from homology"/>
<dbReference type="Gene3D" id="3.30.1420.10">
    <property type="match status" value="1"/>
</dbReference>
<reference evidence="4 5" key="1">
    <citation type="submission" date="2012-01" db="EMBL/GenBank/DDBJ databases">
        <title>Complete sequence of Desulfotomaculum gibsoniae DSM 7213.</title>
        <authorList>
            <consortium name="US DOE Joint Genome Institute"/>
            <person name="Lucas S."/>
            <person name="Han J."/>
            <person name="Lapidus A."/>
            <person name="Cheng J.-F."/>
            <person name="Goodwin L."/>
            <person name="Pitluck S."/>
            <person name="Peters L."/>
            <person name="Ovchinnikova G."/>
            <person name="Teshima H."/>
            <person name="Detter J.C."/>
            <person name="Han C."/>
            <person name="Tapia R."/>
            <person name="Land M."/>
            <person name="Hauser L."/>
            <person name="Kyrpides N."/>
            <person name="Ivanova N."/>
            <person name="Pagani I."/>
            <person name="Parshina S."/>
            <person name="Plugge C."/>
            <person name="Muyzer G."/>
            <person name="Kuever J."/>
            <person name="Ivanova A."/>
            <person name="Nazina T."/>
            <person name="Klenk H.-P."/>
            <person name="Brambilla E."/>
            <person name="Spring S."/>
            <person name="Stams A.F."/>
            <person name="Woyke T."/>
        </authorList>
    </citation>
    <scope>NUCLEOTIDE SEQUENCE [LARGE SCALE GENOMIC DNA]</scope>
    <source>
        <strain evidence="4 5">DSM 7213</strain>
    </source>
</reference>
<dbReference type="InterPro" id="IPR007453">
    <property type="entry name" value="DsrC/TusE"/>
</dbReference>
<evidence type="ECO:0000313" key="4">
    <source>
        <dbReference type="EMBL" id="AGL03200.1"/>
    </source>
</evidence>
<accession>R4KRJ7</accession>
<name>R4KRJ7_9FIRM</name>
<gene>
    <name evidence="4" type="ORF">Desgi_3898</name>
</gene>
<evidence type="ECO:0000256" key="1">
    <source>
        <dbReference type="ARBA" id="ARBA00004496"/>
    </source>
</evidence>
<dbReference type="OrthoDB" id="9786347at2"/>
<sequence>MAEDKSTPAGNSSRPAGTGRKYRLVAGHKLLFDEEDFLWHPGDWREDIAEALARECSLEKLNDEHWKVIRFLRDFYFQNGRAPLNRQLAKGTEMSMLTIEALFPGGI</sequence>